<dbReference type="InterPro" id="IPR001844">
    <property type="entry name" value="Cpn60/GroEL"/>
</dbReference>
<dbReference type="InterPro" id="IPR018370">
    <property type="entry name" value="Chaperonin_Cpn60_CS"/>
</dbReference>
<protein>
    <recommendedName>
        <fullName evidence="7">Chaperonin GroEL</fullName>
        <ecNumber evidence="7">5.6.1.7</ecNumber>
    </recommendedName>
    <alternativeName>
        <fullName evidence="7">60 kDa chaperonin</fullName>
    </alternativeName>
    <alternativeName>
        <fullName evidence="7">Chaperonin-60</fullName>
        <shortName evidence="7">Cpn60</shortName>
    </alternativeName>
</protein>
<dbReference type="InterPro" id="IPR027410">
    <property type="entry name" value="TCP-1-like_intermed_sf"/>
</dbReference>
<gene>
    <name evidence="7" type="primary">groEL</name>
    <name evidence="7" type="synonym">groL</name>
    <name evidence="10" type="ORF">RED65_03235</name>
</gene>
<dbReference type="GO" id="GO:0016853">
    <property type="term" value="F:isomerase activity"/>
    <property type="evidence" value="ECO:0007669"/>
    <property type="project" value="UniProtKB-KW"/>
</dbReference>
<feature type="binding site" evidence="7">
    <location>
        <begin position="86"/>
        <end position="90"/>
    </location>
    <ligand>
        <name>ATP</name>
        <dbReference type="ChEBI" id="CHEBI:30616"/>
    </ligand>
</feature>
<dbReference type="FunFam" id="3.50.7.10:FF:000001">
    <property type="entry name" value="60 kDa chaperonin"/>
    <property type="match status" value="1"/>
</dbReference>
<keyword evidence="6 7" id="KW-0413">Isomerase</keyword>
<dbReference type="SUPFAM" id="SSF54849">
    <property type="entry name" value="GroEL-intermediate domain like"/>
    <property type="match status" value="1"/>
</dbReference>
<dbReference type="GO" id="GO:0140662">
    <property type="term" value="F:ATP-dependent protein folding chaperone"/>
    <property type="evidence" value="ECO:0007669"/>
    <property type="project" value="InterPro"/>
</dbReference>
<evidence type="ECO:0000256" key="8">
    <source>
        <dbReference type="RuleBase" id="RU000418"/>
    </source>
</evidence>
<dbReference type="EC" id="5.6.1.7" evidence="7"/>
<reference evidence="10 11" key="1">
    <citation type="submission" date="2006-03" db="EMBL/GenBank/DDBJ databases">
        <authorList>
            <person name="Pinhassi J."/>
            <person name="Pedros-Alio C."/>
            <person name="Ferriera S."/>
            <person name="Johnson J."/>
            <person name="Kravitz S."/>
            <person name="Halpern A."/>
            <person name="Remington K."/>
            <person name="Beeson K."/>
            <person name="Tran B."/>
            <person name="Rogers Y.-H."/>
            <person name="Friedman R."/>
            <person name="Venter J.C."/>
        </authorList>
    </citation>
    <scope>NUCLEOTIDE SEQUENCE [LARGE SCALE GENOMIC DNA]</scope>
    <source>
        <strain evidence="10 11">RED65</strain>
    </source>
</reference>
<dbReference type="RefSeq" id="WP_007018979.1">
    <property type="nucleotide sequence ID" value="NZ_CH724120.1"/>
</dbReference>
<dbReference type="CDD" id="cd03344">
    <property type="entry name" value="GroEL"/>
    <property type="match status" value="1"/>
</dbReference>
<dbReference type="NCBIfam" id="TIGR02348">
    <property type="entry name" value="GroEL"/>
    <property type="match status" value="1"/>
</dbReference>
<evidence type="ECO:0000256" key="7">
    <source>
        <dbReference type="HAMAP-Rule" id="MF_00600"/>
    </source>
</evidence>
<dbReference type="PROSITE" id="PS00296">
    <property type="entry name" value="CHAPERONINS_CPN60"/>
    <property type="match status" value="1"/>
</dbReference>
<dbReference type="Pfam" id="PF00118">
    <property type="entry name" value="Cpn60_TCP1"/>
    <property type="match status" value="1"/>
</dbReference>
<dbReference type="InterPro" id="IPR027409">
    <property type="entry name" value="GroEL-like_apical_dom_sf"/>
</dbReference>
<dbReference type="PANTHER" id="PTHR45633">
    <property type="entry name" value="60 KDA HEAT SHOCK PROTEIN, MITOCHONDRIAL"/>
    <property type="match status" value="1"/>
</dbReference>
<evidence type="ECO:0000313" key="11">
    <source>
        <dbReference type="Proteomes" id="UP000004263"/>
    </source>
</evidence>
<dbReference type="STRING" id="207949.RED65_03235"/>
<dbReference type="PRINTS" id="PR00298">
    <property type="entry name" value="CHAPERONIN60"/>
</dbReference>
<dbReference type="GO" id="GO:0005737">
    <property type="term" value="C:cytoplasm"/>
    <property type="evidence" value="ECO:0007669"/>
    <property type="project" value="UniProtKB-SubCell"/>
</dbReference>
<dbReference type="InterPro" id="IPR002423">
    <property type="entry name" value="Cpn60/GroEL/TCP-1"/>
</dbReference>
<feature type="binding site" evidence="7">
    <location>
        <position position="414"/>
    </location>
    <ligand>
        <name>ATP</name>
        <dbReference type="ChEBI" id="CHEBI:30616"/>
    </ligand>
</feature>
<feature type="binding site" evidence="7">
    <location>
        <position position="50"/>
    </location>
    <ligand>
        <name>ATP</name>
        <dbReference type="ChEBI" id="CHEBI:30616"/>
    </ligand>
</feature>
<dbReference type="FunFam" id="1.10.560.10:FF:000001">
    <property type="entry name" value="60 kDa chaperonin"/>
    <property type="match status" value="1"/>
</dbReference>
<name>Q1N1N1_9GAMM</name>
<evidence type="ECO:0000256" key="3">
    <source>
        <dbReference type="ARBA" id="ARBA00022741"/>
    </source>
</evidence>
<comment type="function">
    <text evidence="7 9">Together with its co-chaperonin GroES, plays an essential role in assisting protein folding. The GroEL-GroES system forms a nano-cage that allows encapsulation of the non-native substrate proteins and provides a physical environment optimized to promote and accelerate protein folding.</text>
</comment>
<dbReference type="SUPFAM" id="SSF48592">
    <property type="entry name" value="GroEL equatorial domain-like"/>
    <property type="match status" value="1"/>
</dbReference>
<dbReference type="InterPro" id="IPR027413">
    <property type="entry name" value="GROEL-like_equatorial_sf"/>
</dbReference>
<evidence type="ECO:0000256" key="2">
    <source>
        <dbReference type="ARBA" id="ARBA00022490"/>
    </source>
</evidence>
<evidence type="ECO:0000256" key="6">
    <source>
        <dbReference type="ARBA" id="ARBA00023235"/>
    </source>
</evidence>
<keyword evidence="11" id="KW-1185">Reference proteome</keyword>
<comment type="caution">
    <text evidence="7">Lacks conserved residue(s) required for the propagation of feature annotation.</text>
</comment>
<dbReference type="NCBIfam" id="NF009487">
    <property type="entry name" value="PRK12849.1"/>
    <property type="match status" value="1"/>
</dbReference>
<sequence>MAKDVKFGDSARSKMLKGVNVLADAVKVTLGPKGRNVVLDKSFGAPTITKDGVSVAKEIELEDKFENMGAQMVKEVASQANDKAGDGTTTATVLAQAIINEGLKSVAAGMNPMDLKRGIDKATAAVVEELAKLSRPCTDSKNIAQVGTISANSDKTVGDLIAQAMEKVGKEGVITVEEGQGLADELEVVEGMQFDRGYLSPYFINNQEKMNVELENPLILLADKKIDNLQEIIPLLENVAKSGRPLLIVAEDVEGQALATLVVNTMRGTFKVAAVKAPGFGDRRKAMLQDIATLTGGKVISEEVGMSLETTSLEDLGTAKKVVIDKENTVMVGGAGSDADVTARCEQIRSEIETTTSDYDKEKLQERLAKLAGGVAVIKVGAGSEIEMKEKKDRVEDALQATRAAVEEGVVAGGGVALIRAISNVTVTGDNEDQNVGIALALRAMEAPIRQIAYNAGDEASVVVDKVKSGEGSFGYNASTGEYGDMIELGIIDPTKVTRSSLQAAASVGGLMITTEAMVADIPEENGGAPDMGGMGGMGGMPGMM</sequence>
<comment type="subunit">
    <text evidence="7 9">Forms a cylinder of 14 subunits composed of two heptameric rings stacked back-to-back. Interacts with the co-chaperonin GroES.</text>
</comment>
<dbReference type="NCBIfam" id="NF000592">
    <property type="entry name" value="PRK00013.1"/>
    <property type="match status" value="1"/>
</dbReference>
<dbReference type="OrthoDB" id="9766614at2"/>
<dbReference type="NCBIfam" id="NF009488">
    <property type="entry name" value="PRK12850.1"/>
    <property type="match status" value="1"/>
</dbReference>
<keyword evidence="4 7" id="KW-0067">ATP-binding</keyword>
<comment type="similarity">
    <text evidence="1 7 8">Belongs to the chaperonin (HSP60) family.</text>
</comment>
<keyword evidence="2 7" id="KW-0963">Cytoplasm</keyword>
<dbReference type="GO" id="GO:0051082">
    <property type="term" value="F:unfolded protein binding"/>
    <property type="evidence" value="ECO:0007669"/>
    <property type="project" value="UniProtKB-UniRule"/>
</dbReference>
<keyword evidence="5 7" id="KW-0143">Chaperone</keyword>
<feature type="binding site" evidence="7">
    <location>
        <begin position="29"/>
        <end position="32"/>
    </location>
    <ligand>
        <name>ATP</name>
        <dbReference type="ChEBI" id="CHEBI:30616"/>
    </ligand>
</feature>
<organism evidence="10 11">
    <name type="scientific">Bermanella marisrubri</name>
    <dbReference type="NCBI Taxonomy" id="207949"/>
    <lineage>
        <taxon>Bacteria</taxon>
        <taxon>Pseudomonadati</taxon>
        <taxon>Pseudomonadota</taxon>
        <taxon>Gammaproteobacteria</taxon>
        <taxon>Oceanospirillales</taxon>
        <taxon>Oceanospirillaceae</taxon>
        <taxon>Bermanella</taxon>
    </lineage>
</organism>
<evidence type="ECO:0000313" key="10">
    <source>
        <dbReference type="EMBL" id="EAT12019.1"/>
    </source>
</evidence>
<proteinExistence type="inferred from homology"/>
<dbReference type="Proteomes" id="UP000004263">
    <property type="component" value="Unassembled WGS sequence"/>
</dbReference>
<dbReference type="AlphaFoldDB" id="Q1N1N1"/>
<dbReference type="GO" id="GO:0042026">
    <property type="term" value="P:protein refolding"/>
    <property type="evidence" value="ECO:0007669"/>
    <property type="project" value="UniProtKB-UniRule"/>
</dbReference>
<evidence type="ECO:0000256" key="1">
    <source>
        <dbReference type="ARBA" id="ARBA00006607"/>
    </source>
</evidence>
<dbReference type="SUPFAM" id="SSF52029">
    <property type="entry name" value="GroEL apical domain-like"/>
    <property type="match status" value="1"/>
</dbReference>
<evidence type="ECO:0000256" key="4">
    <source>
        <dbReference type="ARBA" id="ARBA00022840"/>
    </source>
</evidence>
<comment type="caution">
    <text evidence="10">The sequence shown here is derived from an EMBL/GenBank/DDBJ whole genome shotgun (WGS) entry which is preliminary data.</text>
</comment>
<evidence type="ECO:0000256" key="5">
    <source>
        <dbReference type="ARBA" id="ARBA00023186"/>
    </source>
</evidence>
<dbReference type="HOGENOM" id="CLU_016503_3_0_6"/>
<dbReference type="Gene3D" id="3.30.260.10">
    <property type="entry name" value="TCP-1-like chaperonin intermediate domain"/>
    <property type="match status" value="1"/>
</dbReference>
<evidence type="ECO:0000256" key="9">
    <source>
        <dbReference type="RuleBase" id="RU000419"/>
    </source>
</evidence>
<dbReference type="EMBL" id="AAQH01000010">
    <property type="protein sequence ID" value="EAT12019.1"/>
    <property type="molecule type" value="Genomic_DNA"/>
</dbReference>
<dbReference type="Gene3D" id="3.50.7.10">
    <property type="entry name" value="GroEL"/>
    <property type="match status" value="1"/>
</dbReference>
<accession>Q1N1N1</accession>
<dbReference type="NCBIfam" id="NF009489">
    <property type="entry name" value="PRK12851.1"/>
    <property type="match status" value="1"/>
</dbReference>
<dbReference type="Gene3D" id="1.10.560.10">
    <property type="entry name" value="GroEL-like equatorial domain"/>
    <property type="match status" value="1"/>
</dbReference>
<keyword evidence="3 7" id="KW-0547">Nucleotide-binding</keyword>
<comment type="subcellular location">
    <subcellularLocation>
        <location evidence="7">Cytoplasm</location>
    </subcellularLocation>
</comment>
<dbReference type="GO" id="GO:0005524">
    <property type="term" value="F:ATP binding"/>
    <property type="evidence" value="ECO:0007669"/>
    <property type="project" value="UniProtKB-UniRule"/>
</dbReference>
<feature type="binding site" evidence="7">
    <location>
        <position position="493"/>
    </location>
    <ligand>
        <name>ATP</name>
        <dbReference type="ChEBI" id="CHEBI:30616"/>
    </ligand>
</feature>
<dbReference type="HAMAP" id="MF_00600">
    <property type="entry name" value="CH60"/>
    <property type="match status" value="1"/>
</dbReference>